<keyword evidence="2" id="KW-0749">Sporulation</keyword>
<keyword evidence="5" id="KW-0539">Nucleus</keyword>
<feature type="domain" description="Velvet" evidence="7">
    <location>
        <begin position="232"/>
        <end position="414"/>
    </location>
</feature>
<dbReference type="EMBL" id="QJNS01000449">
    <property type="protein sequence ID" value="RYO77583.1"/>
    <property type="molecule type" value="Genomic_DNA"/>
</dbReference>
<keyword evidence="4" id="KW-0804">Transcription</keyword>
<dbReference type="InterPro" id="IPR037525">
    <property type="entry name" value="Velvet_dom"/>
</dbReference>
<evidence type="ECO:0000256" key="6">
    <source>
        <dbReference type="SAM" id="MobiDB-lite"/>
    </source>
</evidence>
<comment type="subcellular location">
    <subcellularLocation>
        <location evidence="1">Nucleus</location>
    </subcellularLocation>
</comment>
<feature type="compositionally biased region" description="Pro residues" evidence="6">
    <location>
        <begin position="7"/>
        <end position="23"/>
    </location>
</feature>
<evidence type="ECO:0000256" key="5">
    <source>
        <dbReference type="ARBA" id="ARBA00023242"/>
    </source>
</evidence>
<feature type="region of interest" description="Disordered" evidence="6">
    <location>
        <begin position="415"/>
        <end position="454"/>
    </location>
</feature>
<comment type="caution">
    <text evidence="8">The sequence shown here is derived from an EMBL/GenBank/DDBJ whole genome shotgun (WGS) entry which is preliminary data.</text>
</comment>
<name>A0ABY0GUG0_9PEZI</name>
<feature type="compositionally biased region" description="Acidic residues" evidence="6">
    <location>
        <begin position="429"/>
        <end position="440"/>
    </location>
</feature>
<evidence type="ECO:0000256" key="2">
    <source>
        <dbReference type="ARBA" id="ARBA00022969"/>
    </source>
</evidence>
<evidence type="ECO:0000256" key="4">
    <source>
        <dbReference type="ARBA" id="ARBA00023163"/>
    </source>
</evidence>
<accession>A0ABY0GUG0</accession>
<reference evidence="8 9" key="1">
    <citation type="submission" date="2018-06" db="EMBL/GenBank/DDBJ databases">
        <title>Complete Genomes of Monosporascus.</title>
        <authorList>
            <person name="Robinson A.J."/>
            <person name="Natvig D.O."/>
        </authorList>
    </citation>
    <scope>NUCLEOTIDE SEQUENCE [LARGE SCALE GENOMIC DNA]</scope>
    <source>
        <strain evidence="8 9">CBS 609.92</strain>
    </source>
</reference>
<feature type="region of interest" description="Disordered" evidence="6">
    <location>
        <begin position="1"/>
        <end position="168"/>
    </location>
</feature>
<evidence type="ECO:0000313" key="9">
    <source>
        <dbReference type="Proteomes" id="UP000294003"/>
    </source>
</evidence>
<gene>
    <name evidence="8" type="ORF">DL762_009167</name>
</gene>
<protein>
    <recommendedName>
        <fullName evidence="7">Velvet domain-containing protein</fullName>
    </recommendedName>
</protein>
<dbReference type="PANTHER" id="PTHR33572">
    <property type="entry name" value="SPORE DEVELOPMENT REGULATOR VOSA"/>
    <property type="match status" value="1"/>
</dbReference>
<dbReference type="InterPro" id="IPR021740">
    <property type="entry name" value="Velvet"/>
</dbReference>
<evidence type="ECO:0000313" key="8">
    <source>
        <dbReference type="EMBL" id="RYO77583.1"/>
    </source>
</evidence>
<keyword evidence="3" id="KW-0805">Transcription regulation</keyword>
<keyword evidence="9" id="KW-1185">Reference proteome</keyword>
<dbReference type="Gene3D" id="2.60.40.3960">
    <property type="entry name" value="Velvet domain"/>
    <property type="match status" value="1"/>
</dbReference>
<sequence>MLSIMSRPPPSPWMHEPLPPWHIPPHHPQDHQTRDPPLRLPPPSSLVGGASSTEAFSRGREPTHAHNQYPDQYAASAPGGRFTAAEPDSGSRRQPDLGTRLSSAHSPTAEDGSGSMPDSMRPPRNFAREQPSARLLEFQCHPQQTQGPSNEGPYPQNYARRQPPGYPARDARLEQSHQAMLPPRYPQAAQGEQHREPGRMSIYGLLSSDNPRAEVSTSCKAPVRQRPSSLAARGSKYKIKIRQQPVAARSCGFGERDRRVIDPPPILQMIIEDPNASHKDISTLIRYPYAVIHCTIWSEDGTEDCSAMPEEYRSTRRLMGTTVSSPFVGQDENNEEGCFFCFPDLSCRTPGTFRLKFALVVLDPVAGSGMKTPLAATVMSEAFKVYNAKDFPGMQASTALTKKLKEQGCLISIKKGNERTSSTHARDSGDEEDEDDEEEATSGKQRAAKRTRRA</sequence>
<feature type="compositionally biased region" description="Basic and acidic residues" evidence="6">
    <location>
        <begin position="27"/>
        <end position="37"/>
    </location>
</feature>
<dbReference type="Pfam" id="PF11754">
    <property type="entry name" value="Velvet"/>
    <property type="match status" value="2"/>
</dbReference>
<dbReference type="Proteomes" id="UP000294003">
    <property type="component" value="Unassembled WGS sequence"/>
</dbReference>
<evidence type="ECO:0000256" key="3">
    <source>
        <dbReference type="ARBA" id="ARBA00023015"/>
    </source>
</evidence>
<evidence type="ECO:0000259" key="7">
    <source>
        <dbReference type="PROSITE" id="PS51821"/>
    </source>
</evidence>
<organism evidence="8 9">
    <name type="scientific">Monosporascus cannonballus</name>
    <dbReference type="NCBI Taxonomy" id="155416"/>
    <lineage>
        <taxon>Eukaryota</taxon>
        <taxon>Fungi</taxon>
        <taxon>Dikarya</taxon>
        <taxon>Ascomycota</taxon>
        <taxon>Pezizomycotina</taxon>
        <taxon>Sordariomycetes</taxon>
        <taxon>Xylariomycetidae</taxon>
        <taxon>Xylariales</taxon>
        <taxon>Xylariales incertae sedis</taxon>
        <taxon>Monosporascus</taxon>
    </lineage>
</organism>
<dbReference type="InterPro" id="IPR038491">
    <property type="entry name" value="Velvet_dom_sf"/>
</dbReference>
<dbReference type="PROSITE" id="PS51821">
    <property type="entry name" value="VELVET"/>
    <property type="match status" value="1"/>
</dbReference>
<dbReference type="PANTHER" id="PTHR33572:SF17">
    <property type="entry name" value="SEXUAL DEVELOPMENT REGULATOR VELC"/>
    <property type="match status" value="1"/>
</dbReference>
<evidence type="ECO:0000256" key="1">
    <source>
        <dbReference type="ARBA" id="ARBA00004123"/>
    </source>
</evidence>
<proteinExistence type="predicted"/>